<sequence length="466" mass="49467">MTSDIWKLSAVDIAAGVRAGTFTAVEATRSALQRLEAVNPLINAIVDYNPERSLARAAEVDAMILAGRDPGPLAGVPVTIKVTNDEAGFATTFGVVAYKNNIAAENGPVVDNLERAGAVSIGRSNMPSFGVRWFTTSRLYPDNYNPFNKGITPGGSSGGAASAVASGIGAIAHGTDIGGSVRYPAYACGVHGLRPTLGRVPNYNPSLPERGISGQLMSVSGPLARTIDDLRLAFEAMAQPDPRDPWYAPVPLKGPDVPRRVALSLRPDGLDTQDAIVDALLDAAERLRDAGWQVDEIDTIPPLKEAGEAQVKLWLSEDFDGTLAAAEADGDPGVIAMLRGQEKLARSIGLPELHGLLKTRATLARKWQMFFQDYPILLMPNSAELPFPFNEDLKDAEAYLRVWDAQLPQLGIPFLALPGLSVATGMKGRSPVGVQLIAARFREDLLLDAGADIAARGGPAVPVDPR</sequence>
<dbReference type="InterPro" id="IPR020556">
    <property type="entry name" value="Amidase_CS"/>
</dbReference>
<name>A0A162LUY1_9PROT</name>
<protein>
    <submittedName>
        <fullName evidence="3">Amidase</fullName>
    </submittedName>
</protein>
<dbReference type="Pfam" id="PF01425">
    <property type="entry name" value="Amidase"/>
    <property type="match status" value="1"/>
</dbReference>
<comment type="caution">
    <text evidence="3">The sequence shown here is derived from an EMBL/GenBank/DDBJ whole genome shotgun (WGS) entry which is preliminary data.</text>
</comment>
<dbReference type="SUPFAM" id="SSF75304">
    <property type="entry name" value="Amidase signature (AS) enzymes"/>
    <property type="match status" value="1"/>
</dbReference>
<comment type="similarity">
    <text evidence="1">Belongs to the amidase family.</text>
</comment>
<dbReference type="PROSITE" id="PS00571">
    <property type="entry name" value="AMIDASES"/>
    <property type="match status" value="1"/>
</dbReference>
<reference evidence="3 4" key="1">
    <citation type="submission" date="2015-12" db="EMBL/GenBank/DDBJ databases">
        <title>Genome sequence of Tistrella mobilis MCCC 1A02139.</title>
        <authorList>
            <person name="Lu L."/>
            <person name="Lai Q."/>
            <person name="Shao Z."/>
            <person name="Qian P."/>
        </authorList>
    </citation>
    <scope>NUCLEOTIDE SEQUENCE [LARGE SCALE GENOMIC DNA]</scope>
    <source>
        <strain evidence="3 4">MCCC 1A02139</strain>
    </source>
</reference>
<evidence type="ECO:0000256" key="1">
    <source>
        <dbReference type="ARBA" id="ARBA00009199"/>
    </source>
</evidence>
<dbReference type="Gene3D" id="3.90.1300.10">
    <property type="entry name" value="Amidase signature (AS) domain"/>
    <property type="match status" value="1"/>
</dbReference>
<dbReference type="GeneID" id="97243113"/>
<gene>
    <name evidence="3" type="ORF">AUP44_20810</name>
</gene>
<dbReference type="EMBL" id="LPZR01000031">
    <property type="protein sequence ID" value="KYO57298.1"/>
    <property type="molecule type" value="Genomic_DNA"/>
</dbReference>
<dbReference type="NCBIfam" id="NF005687">
    <property type="entry name" value="PRK07487.1"/>
    <property type="match status" value="1"/>
</dbReference>
<evidence type="ECO:0000313" key="4">
    <source>
        <dbReference type="Proteomes" id="UP000075787"/>
    </source>
</evidence>
<dbReference type="OrthoDB" id="9811471at2"/>
<dbReference type="InterPro" id="IPR000120">
    <property type="entry name" value="Amidase"/>
</dbReference>
<accession>A0A162LUY1</accession>
<evidence type="ECO:0000313" key="3">
    <source>
        <dbReference type="EMBL" id="KYO57298.1"/>
    </source>
</evidence>
<dbReference type="InterPro" id="IPR023631">
    <property type="entry name" value="Amidase_dom"/>
</dbReference>
<evidence type="ECO:0000259" key="2">
    <source>
        <dbReference type="Pfam" id="PF01425"/>
    </source>
</evidence>
<dbReference type="AlphaFoldDB" id="A0A162LUY1"/>
<dbReference type="InterPro" id="IPR036928">
    <property type="entry name" value="AS_sf"/>
</dbReference>
<dbReference type="GO" id="GO:0003824">
    <property type="term" value="F:catalytic activity"/>
    <property type="evidence" value="ECO:0007669"/>
    <property type="project" value="InterPro"/>
</dbReference>
<dbReference type="Proteomes" id="UP000075787">
    <property type="component" value="Unassembled WGS sequence"/>
</dbReference>
<dbReference type="RefSeq" id="WP_062761648.1">
    <property type="nucleotide sequence ID" value="NZ_CP121045.1"/>
</dbReference>
<organism evidence="3 4">
    <name type="scientific">Tistrella mobilis</name>
    <dbReference type="NCBI Taxonomy" id="171437"/>
    <lineage>
        <taxon>Bacteria</taxon>
        <taxon>Pseudomonadati</taxon>
        <taxon>Pseudomonadota</taxon>
        <taxon>Alphaproteobacteria</taxon>
        <taxon>Geminicoccales</taxon>
        <taxon>Geminicoccaceae</taxon>
        <taxon>Tistrella</taxon>
    </lineage>
</organism>
<feature type="domain" description="Amidase" evidence="2">
    <location>
        <begin position="26"/>
        <end position="447"/>
    </location>
</feature>
<proteinExistence type="inferred from homology"/>
<dbReference type="PANTHER" id="PTHR11895">
    <property type="entry name" value="TRANSAMIDASE"/>
    <property type="match status" value="1"/>
</dbReference>
<dbReference type="PANTHER" id="PTHR11895:SF7">
    <property type="entry name" value="GLUTAMYL-TRNA(GLN) AMIDOTRANSFERASE SUBUNIT A, MITOCHONDRIAL"/>
    <property type="match status" value="1"/>
</dbReference>